<gene>
    <name evidence="5" type="ORF">MBBWO_00390</name>
</gene>
<sequence>MNKRIIGLSIIAILLLSSISVISAADEDRSYSIEKGDIILTVGSLGDLYVSEFYQYKFDGEFNGVYRDIPLKPGESISNINITVDGAYFTYKVLNFNESTTIRVYLYSDEAHTQPIKDTTVTINYNYIHDGVVKIYNDVGELQYKLWGEEWDVDVDSLTAMVQFNSSEGIEYWINPYFLKSSETWDGSILTINTGKLESGEYLELRSIIPLNQFANETPYAKIVHENGYETIHKIQDDYENSIKFNETLYTIIPILLLLSLIIPLRSYLKHGREPKIDYIGEYEREPPSDLPPLFVNAMFGKDDDVGYCSDKGFQAVIMDLIDRGIIEINGSEDNLIFKIKYENVEGLEEYEIKFLAILERYAEEGEVSLKEMTKKLKNRTEADIFEEIYKDTVKSYEKEYVKPELEKYFDNEGHDQITMYALILIVASIIVIIIAMFSSPQVPMTVMARMIALGTVAIGVILLTLNNRYGGKWTKYGREESKKWENFSKFLKDFSLIKEHPPQSVVIWNKYLIYATALGDAKAVEKAMKELSPENYQYNDLYRYNHYHGGRAFSTVMSTASSHSTSGSDGAGGVGGGSGGGGGGAF</sequence>
<accession>A0A2U1S9N2</accession>
<feature type="compositionally biased region" description="Gly residues" evidence="1">
    <location>
        <begin position="570"/>
        <end position="587"/>
    </location>
</feature>
<keyword evidence="2" id="KW-1133">Transmembrane helix</keyword>
<evidence type="ECO:0000313" key="6">
    <source>
        <dbReference type="Proteomes" id="UP000245577"/>
    </source>
</evidence>
<organism evidence="5 6">
    <name type="scientific">Methanobrevibacter woesei</name>
    <dbReference type="NCBI Taxonomy" id="190976"/>
    <lineage>
        <taxon>Archaea</taxon>
        <taxon>Methanobacteriati</taxon>
        <taxon>Methanobacteriota</taxon>
        <taxon>Methanomada group</taxon>
        <taxon>Methanobacteria</taxon>
        <taxon>Methanobacteriales</taxon>
        <taxon>Methanobacteriaceae</taxon>
        <taxon>Methanobrevibacter</taxon>
    </lineage>
</organism>
<feature type="domain" description="Predicted membrane protein YciQ-like C-terminal" evidence="4">
    <location>
        <begin position="281"/>
        <end position="529"/>
    </location>
</feature>
<feature type="transmembrane region" description="Helical" evidence="2">
    <location>
        <begin position="249"/>
        <end position="269"/>
    </location>
</feature>
<dbReference type="AlphaFoldDB" id="A0A2U1S9N2"/>
<dbReference type="Pfam" id="PF09972">
    <property type="entry name" value="DUF2207"/>
    <property type="match status" value="1"/>
</dbReference>
<dbReference type="OrthoDB" id="137138at2157"/>
<proteinExistence type="predicted"/>
<reference evidence="5 6" key="1">
    <citation type="submission" date="2017-03" db="EMBL/GenBank/DDBJ databases">
        <title>Genome sequence of Methanobrevibacter wosei.</title>
        <authorList>
            <person name="Poehlein A."/>
            <person name="Seedorf H."/>
            <person name="Daniel R."/>
        </authorList>
    </citation>
    <scope>NUCLEOTIDE SEQUENCE [LARGE SCALE GENOMIC DNA]</scope>
    <source>
        <strain evidence="5 6">DSM 11979</strain>
    </source>
</reference>
<dbReference type="RefSeq" id="WP_116668872.1">
    <property type="nucleotide sequence ID" value="NZ_CALIUN010000011.1"/>
</dbReference>
<keyword evidence="2" id="KW-0812">Transmembrane</keyword>
<evidence type="ECO:0000259" key="4">
    <source>
        <dbReference type="Pfam" id="PF20990"/>
    </source>
</evidence>
<keyword evidence="6" id="KW-1185">Reference proteome</keyword>
<feature type="region of interest" description="Disordered" evidence="1">
    <location>
        <begin position="565"/>
        <end position="587"/>
    </location>
</feature>
<dbReference type="InterPro" id="IPR048389">
    <property type="entry name" value="YciQ-like_C"/>
</dbReference>
<protein>
    <recommendedName>
        <fullName evidence="7">DUF2207 domain-containing protein</fullName>
    </recommendedName>
</protein>
<evidence type="ECO:0008006" key="7">
    <source>
        <dbReference type="Google" id="ProtNLM"/>
    </source>
</evidence>
<keyword evidence="2" id="KW-0472">Membrane</keyword>
<feature type="domain" description="DUF2207" evidence="3">
    <location>
        <begin position="32"/>
        <end position="208"/>
    </location>
</feature>
<evidence type="ECO:0000256" key="2">
    <source>
        <dbReference type="SAM" id="Phobius"/>
    </source>
</evidence>
<dbReference type="Proteomes" id="UP000245577">
    <property type="component" value="Unassembled WGS sequence"/>
</dbReference>
<name>A0A2U1S9N2_9EURY</name>
<evidence type="ECO:0000259" key="3">
    <source>
        <dbReference type="Pfam" id="PF09972"/>
    </source>
</evidence>
<evidence type="ECO:0000256" key="1">
    <source>
        <dbReference type="SAM" id="MobiDB-lite"/>
    </source>
</evidence>
<feature type="transmembrane region" description="Helical" evidence="2">
    <location>
        <begin position="445"/>
        <end position="466"/>
    </location>
</feature>
<evidence type="ECO:0000313" key="5">
    <source>
        <dbReference type="EMBL" id="PWB87261.1"/>
    </source>
</evidence>
<comment type="caution">
    <text evidence="5">The sequence shown here is derived from an EMBL/GenBank/DDBJ whole genome shotgun (WGS) entry which is preliminary data.</text>
</comment>
<dbReference type="Pfam" id="PF20990">
    <property type="entry name" value="DUF2207_C"/>
    <property type="match status" value="1"/>
</dbReference>
<dbReference type="InterPro" id="IPR018702">
    <property type="entry name" value="DUF2207"/>
</dbReference>
<dbReference type="EMBL" id="MZGU01000001">
    <property type="protein sequence ID" value="PWB87261.1"/>
    <property type="molecule type" value="Genomic_DNA"/>
</dbReference>
<feature type="transmembrane region" description="Helical" evidence="2">
    <location>
        <begin position="418"/>
        <end position="439"/>
    </location>
</feature>